<name>A0A4Q7ZDQ9_9GAMM</name>
<dbReference type="PROSITE" id="PS00108">
    <property type="entry name" value="PROTEIN_KINASE_ST"/>
    <property type="match status" value="1"/>
</dbReference>
<dbReference type="InterPro" id="IPR000719">
    <property type="entry name" value="Prot_kinase_dom"/>
</dbReference>
<dbReference type="OrthoDB" id="9801841at2"/>
<evidence type="ECO:0000313" key="9">
    <source>
        <dbReference type="Proteomes" id="UP000292423"/>
    </source>
</evidence>
<proteinExistence type="predicted"/>
<dbReference type="SUPFAM" id="SSF56112">
    <property type="entry name" value="Protein kinase-like (PK-like)"/>
    <property type="match status" value="1"/>
</dbReference>
<keyword evidence="1" id="KW-0808">Transferase</keyword>
<dbReference type="Gene3D" id="3.30.200.20">
    <property type="entry name" value="Phosphorylase Kinase, domain 1"/>
    <property type="match status" value="1"/>
</dbReference>
<dbReference type="InterPro" id="IPR011009">
    <property type="entry name" value="Kinase-like_dom_sf"/>
</dbReference>
<dbReference type="Gene3D" id="1.10.510.10">
    <property type="entry name" value="Transferase(Phosphotransferase) domain 1"/>
    <property type="match status" value="1"/>
</dbReference>
<keyword evidence="3 8" id="KW-0418">Kinase</keyword>
<dbReference type="SMART" id="SM00220">
    <property type="entry name" value="S_TKc"/>
    <property type="match status" value="1"/>
</dbReference>
<protein>
    <submittedName>
        <fullName evidence="8">Serine/threonine protein kinase</fullName>
    </submittedName>
</protein>
<dbReference type="RefSeq" id="WP_130411301.1">
    <property type="nucleotide sequence ID" value="NZ_SHKX01000010.1"/>
</dbReference>
<dbReference type="InterPro" id="IPR008271">
    <property type="entry name" value="Ser/Thr_kinase_AS"/>
</dbReference>
<keyword evidence="9" id="KW-1185">Reference proteome</keyword>
<dbReference type="EMBL" id="SHKX01000010">
    <property type="protein sequence ID" value="RZU48039.1"/>
    <property type="molecule type" value="Genomic_DNA"/>
</dbReference>
<dbReference type="Pfam" id="PF00069">
    <property type="entry name" value="Pkinase"/>
    <property type="match status" value="1"/>
</dbReference>
<reference evidence="8 9" key="1">
    <citation type="submission" date="2019-02" db="EMBL/GenBank/DDBJ databases">
        <title>Genomic Encyclopedia of Type Strains, Phase IV (KMG-IV): sequencing the most valuable type-strain genomes for metagenomic binning, comparative biology and taxonomic classification.</title>
        <authorList>
            <person name="Goeker M."/>
        </authorList>
    </citation>
    <scope>NUCLEOTIDE SEQUENCE [LARGE SCALE GENOMIC DNA]</scope>
    <source>
        <strain evidence="8 9">DSM 105135</strain>
    </source>
</reference>
<evidence type="ECO:0000256" key="6">
    <source>
        <dbReference type="SAM" id="MobiDB-lite"/>
    </source>
</evidence>
<accession>A0A4Q7ZDQ9</accession>
<evidence type="ECO:0000256" key="2">
    <source>
        <dbReference type="ARBA" id="ARBA00022741"/>
    </source>
</evidence>
<evidence type="ECO:0000259" key="7">
    <source>
        <dbReference type="PROSITE" id="PS50011"/>
    </source>
</evidence>
<evidence type="ECO:0000256" key="3">
    <source>
        <dbReference type="ARBA" id="ARBA00022777"/>
    </source>
</evidence>
<keyword evidence="8" id="KW-0723">Serine/threonine-protein kinase</keyword>
<evidence type="ECO:0000313" key="8">
    <source>
        <dbReference type="EMBL" id="RZU48039.1"/>
    </source>
</evidence>
<organism evidence="8 9">
    <name type="scientific">Fluviicoccus keumensis</name>
    <dbReference type="NCBI Taxonomy" id="1435465"/>
    <lineage>
        <taxon>Bacteria</taxon>
        <taxon>Pseudomonadati</taxon>
        <taxon>Pseudomonadota</taxon>
        <taxon>Gammaproteobacteria</taxon>
        <taxon>Moraxellales</taxon>
        <taxon>Moraxellaceae</taxon>
        <taxon>Fluviicoccus</taxon>
    </lineage>
</organism>
<keyword evidence="2 5" id="KW-0547">Nucleotide-binding</keyword>
<dbReference type="PANTHER" id="PTHR43289:SF6">
    <property type="entry name" value="SERINE_THREONINE-PROTEIN KINASE NEKL-3"/>
    <property type="match status" value="1"/>
</dbReference>
<dbReference type="GO" id="GO:0005524">
    <property type="term" value="F:ATP binding"/>
    <property type="evidence" value="ECO:0007669"/>
    <property type="project" value="UniProtKB-UniRule"/>
</dbReference>
<dbReference type="PROSITE" id="PS50011">
    <property type="entry name" value="PROTEIN_KINASE_DOM"/>
    <property type="match status" value="1"/>
</dbReference>
<gene>
    <name evidence="8" type="ORF">EV700_1010</name>
</gene>
<evidence type="ECO:0000256" key="5">
    <source>
        <dbReference type="PROSITE-ProRule" id="PRU10141"/>
    </source>
</evidence>
<keyword evidence="4 5" id="KW-0067">ATP-binding</keyword>
<dbReference type="AlphaFoldDB" id="A0A4Q7ZDQ9"/>
<sequence length="485" mass="53589">MTPTPPVIPGYTVHGLLGRGGMAEVWLATQDSLQRKVAVKLLLDSADDSFTQRFIREAHTVASLRHPAIITIHDIDRLPDGRPYLAMEFVGGGDLTQFRGHPLPPARALAILRQVAEGLAVVHDRGLIHRDIKPANLLCRDADQVVISDFGIAKDLRVDSELTQAGVAVGSPAYSSPEQAQCLTVDRRTDLYSLGVILLELLTGRNPYKADSYAQTVANHLHLPPPTLPPELRHLQPLVQRLLARNLDDRFPDCRTLLAALDRLPAAPRLPLAARLGGFRHRGWLFAAFLAVGLAAAWPSMARQVTLWRTLHTAEQHLQAGQLVAPARDNAQFLYQEALRLDPGNTRALQGLEQVKQARIAQWLKRAEQRFAENRLAQPANDNAVYYFGQVLTLAKDNPQARQGLQRIAAVSLGLAKDAIARHDDAEARRQIATGLLAEPSHAELKALREQRREPAKTKTDDAAPRKSAPKNSSPIKRFFKKLWG</sequence>
<evidence type="ECO:0000256" key="4">
    <source>
        <dbReference type="ARBA" id="ARBA00022840"/>
    </source>
</evidence>
<feature type="compositionally biased region" description="Basic and acidic residues" evidence="6">
    <location>
        <begin position="443"/>
        <end position="465"/>
    </location>
</feature>
<feature type="region of interest" description="Disordered" evidence="6">
    <location>
        <begin position="443"/>
        <end position="485"/>
    </location>
</feature>
<comment type="caution">
    <text evidence="8">The sequence shown here is derived from an EMBL/GenBank/DDBJ whole genome shotgun (WGS) entry which is preliminary data.</text>
</comment>
<dbReference type="GO" id="GO:0004674">
    <property type="term" value="F:protein serine/threonine kinase activity"/>
    <property type="evidence" value="ECO:0007669"/>
    <property type="project" value="UniProtKB-KW"/>
</dbReference>
<dbReference type="CDD" id="cd14014">
    <property type="entry name" value="STKc_PknB_like"/>
    <property type="match status" value="1"/>
</dbReference>
<feature type="binding site" evidence="5">
    <location>
        <position position="40"/>
    </location>
    <ligand>
        <name>ATP</name>
        <dbReference type="ChEBI" id="CHEBI:30616"/>
    </ligand>
</feature>
<evidence type="ECO:0000256" key="1">
    <source>
        <dbReference type="ARBA" id="ARBA00022679"/>
    </source>
</evidence>
<dbReference type="PANTHER" id="PTHR43289">
    <property type="entry name" value="MITOGEN-ACTIVATED PROTEIN KINASE KINASE KINASE 20-RELATED"/>
    <property type="match status" value="1"/>
</dbReference>
<dbReference type="InterPro" id="IPR017441">
    <property type="entry name" value="Protein_kinase_ATP_BS"/>
</dbReference>
<dbReference type="Proteomes" id="UP000292423">
    <property type="component" value="Unassembled WGS sequence"/>
</dbReference>
<dbReference type="PROSITE" id="PS00107">
    <property type="entry name" value="PROTEIN_KINASE_ATP"/>
    <property type="match status" value="1"/>
</dbReference>
<feature type="domain" description="Protein kinase" evidence="7">
    <location>
        <begin position="11"/>
        <end position="270"/>
    </location>
</feature>